<dbReference type="AlphaFoldDB" id="A0A0K0DCB3"/>
<evidence type="ECO:0000256" key="8">
    <source>
        <dbReference type="ARBA" id="ARBA00022833"/>
    </source>
</evidence>
<dbReference type="GO" id="GO:0004222">
    <property type="term" value="F:metalloendopeptidase activity"/>
    <property type="evidence" value="ECO:0007669"/>
    <property type="project" value="UniProtKB-UniRule"/>
</dbReference>
<dbReference type="InterPro" id="IPR000884">
    <property type="entry name" value="TSP1_rpt"/>
</dbReference>
<evidence type="ECO:0000256" key="14">
    <source>
        <dbReference type="PROSITE-ProRule" id="PRU01211"/>
    </source>
</evidence>
<feature type="binding site" evidence="14">
    <location>
        <position position="184"/>
    </location>
    <ligand>
        <name>Zn(2+)</name>
        <dbReference type="ChEBI" id="CHEBI:29105"/>
        <note>catalytic</note>
    </ligand>
</feature>
<evidence type="ECO:0000256" key="10">
    <source>
        <dbReference type="ARBA" id="ARBA00023157"/>
    </source>
</evidence>
<dbReference type="GO" id="GO:0006508">
    <property type="term" value="P:proteolysis"/>
    <property type="evidence" value="ECO:0007669"/>
    <property type="project" value="UniProtKB-KW"/>
</dbReference>
<evidence type="ECO:0000313" key="19">
    <source>
        <dbReference type="WBParaSite" id="ACAC_0000818301-mRNA-1"/>
    </source>
</evidence>
<feature type="active site" evidence="14">
    <location>
        <position position="185"/>
    </location>
</feature>
<dbReference type="InterPro" id="IPR017050">
    <property type="entry name" value="Metallopeptidase_nem"/>
</dbReference>
<dbReference type="Proteomes" id="UP000035642">
    <property type="component" value="Unassembled WGS sequence"/>
</dbReference>
<name>A0A0K0DCB3_ANGCA</name>
<dbReference type="GO" id="GO:0008270">
    <property type="term" value="F:zinc ion binding"/>
    <property type="evidence" value="ECO:0007669"/>
    <property type="project" value="UniProtKB-UniRule"/>
</dbReference>
<evidence type="ECO:0000256" key="11">
    <source>
        <dbReference type="ARBA" id="ARBA00023180"/>
    </source>
</evidence>
<keyword evidence="9 14" id="KW-0482">Metalloprotease</keyword>
<evidence type="ECO:0000259" key="17">
    <source>
        <dbReference type="PROSITE" id="PS51864"/>
    </source>
</evidence>
<dbReference type="InterPro" id="IPR034035">
    <property type="entry name" value="Astacin-like_dom"/>
</dbReference>
<dbReference type="PRINTS" id="PR00480">
    <property type="entry name" value="ASTACIN"/>
</dbReference>
<dbReference type="PROSITE" id="PS50092">
    <property type="entry name" value="TSP1"/>
    <property type="match status" value="1"/>
</dbReference>
<dbReference type="InterPro" id="IPR024079">
    <property type="entry name" value="MetalloPept_cat_dom_sf"/>
</dbReference>
<evidence type="ECO:0000259" key="16">
    <source>
        <dbReference type="PROSITE" id="PS01180"/>
    </source>
</evidence>
<dbReference type="Pfam" id="PF01400">
    <property type="entry name" value="Astacin"/>
    <property type="match status" value="1"/>
</dbReference>
<dbReference type="Gene3D" id="2.60.120.290">
    <property type="entry name" value="Spermadhesin, CUB domain"/>
    <property type="match status" value="1"/>
</dbReference>
<dbReference type="PANTHER" id="PTHR10127">
    <property type="entry name" value="DISCOIDIN, CUB, EGF, LAMININ , AND ZINC METALLOPROTEASE DOMAIN CONTAINING"/>
    <property type="match status" value="1"/>
</dbReference>
<keyword evidence="10" id="KW-1015">Disulfide bond</keyword>
<dbReference type="GO" id="GO:0005576">
    <property type="term" value="C:extracellular region"/>
    <property type="evidence" value="ECO:0007669"/>
    <property type="project" value="UniProtKB-SubCell"/>
</dbReference>
<comment type="subcellular location">
    <subcellularLocation>
        <location evidence="1 12">Secreted</location>
    </subcellularLocation>
</comment>
<accession>A0A0K0DCB3</accession>
<dbReference type="FunFam" id="3.40.390.10:FF:000028">
    <property type="entry name" value="Zinc metalloproteinase"/>
    <property type="match status" value="1"/>
</dbReference>
<dbReference type="STRING" id="6313.A0A0K0DCB3"/>
<dbReference type="SUPFAM" id="SSF55486">
    <property type="entry name" value="Metalloproteases ('zincins'), catalytic domain"/>
    <property type="match status" value="1"/>
</dbReference>
<organism evidence="18 19">
    <name type="scientific">Angiostrongylus cantonensis</name>
    <name type="common">Rat lungworm</name>
    <dbReference type="NCBI Taxonomy" id="6313"/>
    <lineage>
        <taxon>Eukaryota</taxon>
        <taxon>Metazoa</taxon>
        <taxon>Ecdysozoa</taxon>
        <taxon>Nematoda</taxon>
        <taxon>Chromadorea</taxon>
        <taxon>Rhabditida</taxon>
        <taxon>Rhabditina</taxon>
        <taxon>Rhabditomorpha</taxon>
        <taxon>Strongyloidea</taxon>
        <taxon>Metastrongylidae</taxon>
        <taxon>Angiostrongylus</taxon>
    </lineage>
</organism>
<dbReference type="CDD" id="cd04280">
    <property type="entry name" value="ZnMc_astacin_like"/>
    <property type="match status" value="1"/>
</dbReference>
<dbReference type="PANTHER" id="PTHR10127:SF877">
    <property type="entry name" value="ZINC METALLOPROTEINASE NAS-34"/>
    <property type="match status" value="1"/>
</dbReference>
<feature type="binding site" evidence="14">
    <location>
        <position position="194"/>
    </location>
    <ligand>
        <name>Zn(2+)</name>
        <dbReference type="ChEBI" id="CHEBI:29105"/>
        <note>catalytic</note>
    </ligand>
</feature>
<dbReference type="InterPro" id="IPR006026">
    <property type="entry name" value="Peptidase_Metallo"/>
</dbReference>
<evidence type="ECO:0000256" key="9">
    <source>
        <dbReference type="ARBA" id="ARBA00023049"/>
    </source>
</evidence>
<dbReference type="InterPro" id="IPR001506">
    <property type="entry name" value="Peptidase_M12A"/>
</dbReference>
<feature type="domain" description="CUB" evidence="16">
    <location>
        <begin position="321"/>
        <end position="434"/>
    </location>
</feature>
<dbReference type="SMART" id="SM00042">
    <property type="entry name" value="CUB"/>
    <property type="match status" value="1"/>
</dbReference>
<dbReference type="WBParaSite" id="ACAC_0000818301-mRNA-1">
    <property type="protein sequence ID" value="ACAC_0000818301-mRNA-1"/>
    <property type="gene ID" value="ACAC_0000818301"/>
</dbReference>
<reference evidence="19" key="2">
    <citation type="submission" date="2017-02" db="UniProtKB">
        <authorList>
            <consortium name="WormBaseParasite"/>
        </authorList>
    </citation>
    <scope>IDENTIFICATION</scope>
</reference>
<comment type="cofactor">
    <cofactor evidence="14 15">
        <name>Zn(2+)</name>
        <dbReference type="ChEBI" id="CHEBI:29105"/>
    </cofactor>
    <text evidence="14 15">Binds 1 zinc ion per subunit.</text>
</comment>
<dbReference type="SUPFAM" id="SSF49854">
    <property type="entry name" value="Spermadhesin, CUB domain"/>
    <property type="match status" value="1"/>
</dbReference>
<keyword evidence="2 12" id="KW-0964">Secreted</keyword>
<comment type="caution">
    <text evidence="13">Lacks conserved residue(s) required for the propagation of feature annotation.</text>
</comment>
<keyword evidence="11" id="KW-0325">Glycoprotein</keyword>
<evidence type="ECO:0000256" key="12">
    <source>
        <dbReference type="PIRNR" id="PIRNR036365"/>
    </source>
</evidence>
<keyword evidence="3" id="KW-0245">EGF-like domain</keyword>
<evidence type="ECO:0000313" key="18">
    <source>
        <dbReference type="Proteomes" id="UP000035642"/>
    </source>
</evidence>
<evidence type="ECO:0000256" key="7">
    <source>
        <dbReference type="ARBA" id="ARBA00022801"/>
    </source>
</evidence>
<dbReference type="PIRSF" id="PIRSF036365">
    <property type="entry name" value="Astacin_nematoda"/>
    <property type="match status" value="1"/>
</dbReference>
<dbReference type="InterPro" id="IPR035914">
    <property type="entry name" value="Sperma_CUB_dom_sf"/>
</dbReference>
<keyword evidence="18" id="KW-1185">Reference proteome</keyword>
<evidence type="ECO:0000256" key="3">
    <source>
        <dbReference type="ARBA" id="ARBA00022536"/>
    </source>
</evidence>
<reference evidence="18" key="1">
    <citation type="submission" date="2012-09" db="EMBL/GenBank/DDBJ databases">
        <authorList>
            <person name="Martin A.A."/>
        </authorList>
    </citation>
    <scope>NUCLEOTIDE SEQUENCE</scope>
</reference>
<feature type="domain" description="Peptidase M12A" evidence="17">
    <location>
        <begin position="91"/>
        <end position="287"/>
    </location>
</feature>
<sequence length="552" mass="61655">MLTENSPFADAAAIDRHLGNMAKLNEIQSKIFGIRPTSRDQLPFEEEPAKPDQLPYLFEGDIVLTEEQMETILRNTEDQLLSKNGGIRERRSLTSDLFARWQTFPIPYYINTRSGVSESAVLAGVKVWETETCVSFRRQPSRTRGNGLEFLLGNGCFSMLGRVGFTFQQVSIGFGCTSLGTVAHEIGHTLGFYHEQSRYDRDEYVRILTGNIQNGYVAQFTKQSRRRMEDYGVGYDYGSVMHYDQFSFSQNGLPTISTIDTNYQQTIGQRGGPSFMDVKRINLAYCNGTCSNTLPCLHGGYTDPKNCAVCRCPTGFAGVVCDQAAPNPGACGVGGRNATSSLQSISVRGAVSCSFVIKAPTNFRVYYEVPTFRFSSASLCSFNYLEIKYTADLQRMGARFCRSRPKNSVSESDILVVLYRGSSNTAFTLNYRYGVQQVCSWKSVSDDTKDAVSISVPTTTMTTSTTTVTTSICSHWTKCSASCGGCGTRRRICGGKVEEKYCNTKPCRGNFCCRPFLYVNQGFCFRPYSENQLIYLPMFIFFRVVFRKSITE</sequence>
<dbReference type="Pfam" id="PF00431">
    <property type="entry name" value="CUB"/>
    <property type="match status" value="1"/>
</dbReference>
<dbReference type="PROSITE" id="PS00022">
    <property type="entry name" value="EGF_1"/>
    <property type="match status" value="1"/>
</dbReference>
<evidence type="ECO:0000256" key="6">
    <source>
        <dbReference type="ARBA" id="ARBA00022729"/>
    </source>
</evidence>
<dbReference type="PROSITE" id="PS01180">
    <property type="entry name" value="CUB"/>
    <property type="match status" value="1"/>
</dbReference>
<dbReference type="GO" id="GO:0018996">
    <property type="term" value="P:molting cycle, collagen and cuticulin-based cuticle"/>
    <property type="evidence" value="ECO:0007669"/>
    <property type="project" value="InterPro"/>
</dbReference>
<keyword evidence="6" id="KW-0732">Signal</keyword>
<dbReference type="PROSITE" id="PS51864">
    <property type="entry name" value="ASTACIN"/>
    <property type="match status" value="1"/>
</dbReference>
<evidence type="ECO:0000256" key="2">
    <source>
        <dbReference type="ARBA" id="ARBA00022525"/>
    </source>
</evidence>
<evidence type="ECO:0000256" key="1">
    <source>
        <dbReference type="ARBA" id="ARBA00004613"/>
    </source>
</evidence>
<dbReference type="InterPro" id="IPR000742">
    <property type="entry name" value="EGF"/>
</dbReference>
<evidence type="ECO:0000256" key="13">
    <source>
        <dbReference type="PROSITE-ProRule" id="PRU00059"/>
    </source>
</evidence>
<keyword evidence="8 14" id="KW-0862">Zinc</keyword>
<dbReference type="PROSITE" id="PS01186">
    <property type="entry name" value="EGF_2"/>
    <property type="match status" value="1"/>
</dbReference>
<protein>
    <recommendedName>
        <fullName evidence="12">Zinc metalloproteinase</fullName>
    </recommendedName>
</protein>
<dbReference type="SMART" id="SM00235">
    <property type="entry name" value="ZnMc"/>
    <property type="match status" value="1"/>
</dbReference>
<keyword evidence="4 14" id="KW-0645">Protease</keyword>
<keyword evidence="5 14" id="KW-0479">Metal-binding</keyword>
<evidence type="ECO:0000256" key="5">
    <source>
        <dbReference type="ARBA" id="ARBA00022723"/>
    </source>
</evidence>
<feature type="binding site" evidence="14">
    <location>
        <position position="188"/>
    </location>
    <ligand>
        <name>Zn(2+)</name>
        <dbReference type="ChEBI" id="CHEBI:29105"/>
        <note>catalytic</note>
    </ligand>
</feature>
<dbReference type="Gene3D" id="3.40.390.10">
    <property type="entry name" value="Collagenase (Catalytic Domain)"/>
    <property type="match status" value="1"/>
</dbReference>
<evidence type="ECO:0000256" key="15">
    <source>
        <dbReference type="RuleBase" id="RU361183"/>
    </source>
</evidence>
<keyword evidence="7 14" id="KW-0378">Hydrolase</keyword>
<dbReference type="InterPro" id="IPR000859">
    <property type="entry name" value="CUB_dom"/>
</dbReference>
<proteinExistence type="predicted"/>
<evidence type="ECO:0000256" key="4">
    <source>
        <dbReference type="ARBA" id="ARBA00022670"/>
    </source>
</evidence>